<keyword evidence="4" id="KW-1185">Reference proteome</keyword>
<comment type="caution">
    <text evidence="3">The sequence shown here is derived from an EMBL/GenBank/DDBJ whole genome shotgun (WGS) entry which is preliminary data.</text>
</comment>
<dbReference type="RefSeq" id="WP_270071078.1">
    <property type="nucleotide sequence ID" value="NZ_JAJAQC010000007.1"/>
</dbReference>
<dbReference type="PANTHER" id="PTHR43000">
    <property type="entry name" value="DTDP-D-GLUCOSE 4,6-DEHYDRATASE-RELATED"/>
    <property type="match status" value="1"/>
</dbReference>
<protein>
    <submittedName>
        <fullName evidence="3">GDP-mannose 4,6-dehydratase</fullName>
        <ecNumber evidence="3">4.2.1.47</ecNumber>
    </submittedName>
</protein>
<name>A0A9X3NI14_9ACTN</name>
<dbReference type="EMBL" id="JAJAQC010000007">
    <property type="protein sequence ID" value="MDA0563792.1"/>
    <property type="molecule type" value="Genomic_DNA"/>
</dbReference>
<feature type="domain" description="NAD-dependent epimerase/dehydratase" evidence="2">
    <location>
        <begin position="3"/>
        <end position="239"/>
    </location>
</feature>
<dbReference type="AlphaFoldDB" id="A0A9X3NI14"/>
<accession>A0A9X3NI14</accession>
<comment type="similarity">
    <text evidence="1">Belongs to the NAD(P)-dependent epimerase/dehydratase family.</text>
</comment>
<evidence type="ECO:0000313" key="3">
    <source>
        <dbReference type="EMBL" id="MDA0563792.1"/>
    </source>
</evidence>
<dbReference type="SUPFAM" id="SSF51735">
    <property type="entry name" value="NAD(P)-binding Rossmann-fold domains"/>
    <property type="match status" value="1"/>
</dbReference>
<dbReference type="Pfam" id="PF01370">
    <property type="entry name" value="Epimerase"/>
    <property type="match status" value="1"/>
</dbReference>
<dbReference type="Gene3D" id="3.90.25.10">
    <property type="entry name" value="UDP-galactose 4-epimerase, domain 1"/>
    <property type="match status" value="1"/>
</dbReference>
<dbReference type="Gene3D" id="3.40.50.720">
    <property type="entry name" value="NAD(P)-binding Rossmann-like Domain"/>
    <property type="match status" value="1"/>
</dbReference>
<dbReference type="GO" id="GO:0008446">
    <property type="term" value="F:GDP-mannose 4,6-dehydratase activity"/>
    <property type="evidence" value="ECO:0007669"/>
    <property type="project" value="UniProtKB-EC"/>
</dbReference>
<gene>
    <name evidence="3" type="ORF">LG943_05540</name>
</gene>
<reference evidence="3" key="1">
    <citation type="submission" date="2021-10" db="EMBL/GenBank/DDBJ databases">
        <title>Streptomonospora sp. nov., isolated from mangrove soil.</title>
        <authorList>
            <person name="Chen X."/>
            <person name="Ge X."/>
            <person name="Liu W."/>
        </authorList>
    </citation>
    <scope>NUCLEOTIDE SEQUENCE</scope>
    <source>
        <strain evidence="3">S1-112</strain>
    </source>
</reference>
<dbReference type="InterPro" id="IPR001509">
    <property type="entry name" value="Epimerase_deHydtase"/>
</dbReference>
<sequence>MRVVITGGAGFIGSHLTEAVLAAGHEAAVIDDYSTGRRRNLDAVRDSPRLSLHHLDVSSPEAAEVVRGFRPDALLLLGAQMSVKTSMRDPLLDARVNVLGLVNLLAAAADSGTRRVVFASSGGTVYGAVPPERLPLTEDLPHRPLSFYGLTKSVAHEYLRIYREQYGIDHVALALGNVYGPRQDPLGEAGVISIFAQRMLRGRECVVNGDGRTTRDYVYVADVVRAFLAALERGSGPVNLGTGIETSVLDVLGELARCLGTEPVVRHGPALAGEVRRVCLSPRRAEEQLGWRPSVALPEGIAALVAHLREEDARAPLH</sequence>
<evidence type="ECO:0000259" key="2">
    <source>
        <dbReference type="Pfam" id="PF01370"/>
    </source>
</evidence>
<proteinExistence type="inferred from homology"/>
<organism evidence="3 4">
    <name type="scientific">Streptomonospora mangrovi</name>
    <dbReference type="NCBI Taxonomy" id="2883123"/>
    <lineage>
        <taxon>Bacteria</taxon>
        <taxon>Bacillati</taxon>
        <taxon>Actinomycetota</taxon>
        <taxon>Actinomycetes</taxon>
        <taxon>Streptosporangiales</taxon>
        <taxon>Nocardiopsidaceae</taxon>
        <taxon>Streptomonospora</taxon>
    </lineage>
</organism>
<dbReference type="InterPro" id="IPR036291">
    <property type="entry name" value="NAD(P)-bd_dom_sf"/>
</dbReference>
<dbReference type="Proteomes" id="UP001140076">
    <property type="component" value="Unassembled WGS sequence"/>
</dbReference>
<evidence type="ECO:0000313" key="4">
    <source>
        <dbReference type="Proteomes" id="UP001140076"/>
    </source>
</evidence>
<keyword evidence="3" id="KW-0456">Lyase</keyword>
<evidence type="ECO:0000256" key="1">
    <source>
        <dbReference type="ARBA" id="ARBA00007637"/>
    </source>
</evidence>
<dbReference type="EC" id="4.2.1.47" evidence="3"/>